<proteinExistence type="predicted"/>
<dbReference type="Proteomes" id="UP000275401">
    <property type="component" value="Unassembled WGS sequence"/>
</dbReference>
<dbReference type="RefSeq" id="WP_123099739.1">
    <property type="nucleotide sequence ID" value="NZ_RIBZ01000143.1"/>
</dbReference>
<dbReference type="EMBL" id="RIBZ01000143">
    <property type="protein sequence ID" value="RNG30371.1"/>
    <property type="molecule type" value="Genomic_DNA"/>
</dbReference>
<keyword evidence="2" id="KW-1185">Reference proteome</keyword>
<organism evidence="1 2">
    <name type="scientific">Streptomyces botrytidirepellens</name>
    <dbReference type="NCBI Taxonomy" id="2486417"/>
    <lineage>
        <taxon>Bacteria</taxon>
        <taxon>Bacillati</taxon>
        <taxon>Actinomycetota</taxon>
        <taxon>Actinomycetes</taxon>
        <taxon>Kitasatosporales</taxon>
        <taxon>Streptomycetaceae</taxon>
        <taxon>Streptomyces</taxon>
    </lineage>
</organism>
<gene>
    <name evidence="1" type="ORF">EEJ42_10825</name>
</gene>
<evidence type="ECO:0000313" key="1">
    <source>
        <dbReference type="EMBL" id="RNG30371.1"/>
    </source>
</evidence>
<name>A0A3M8WNN4_9ACTN</name>
<evidence type="ECO:0000313" key="2">
    <source>
        <dbReference type="Proteomes" id="UP000275401"/>
    </source>
</evidence>
<reference evidence="1 2" key="1">
    <citation type="submission" date="2018-11" db="EMBL/GenBank/DDBJ databases">
        <title>The Potential of Streptomyces as Biocontrol Agents against the Tomato grey mould, Botrytis cinerea (Gray mold) Frontiers in Microbiology.</title>
        <authorList>
            <person name="Li D."/>
        </authorList>
    </citation>
    <scope>NUCLEOTIDE SEQUENCE [LARGE SCALE GENOMIC DNA]</scope>
    <source>
        <strain evidence="1 2">NEAU-LD23</strain>
    </source>
</reference>
<sequence>MTAASSPRCLSPAAPDEKFYGVHATYDEDEGKVELRVSDYRQEGGFKGLASTDCQLDSARSVILARRLGPRYTGYTPAPPSGDALAIVQALGNLQATVEAVARSLSRP</sequence>
<accession>A0A3M8WNN4</accession>
<dbReference type="AlphaFoldDB" id="A0A3M8WNN4"/>
<comment type="caution">
    <text evidence="1">The sequence shown here is derived from an EMBL/GenBank/DDBJ whole genome shotgun (WGS) entry which is preliminary data.</text>
</comment>
<protein>
    <submittedName>
        <fullName evidence="1">Uncharacterized protein</fullName>
    </submittedName>
</protein>